<dbReference type="InterPro" id="IPR003593">
    <property type="entry name" value="AAA+_ATPase"/>
</dbReference>
<evidence type="ECO:0000256" key="1">
    <source>
        <dbReference type="ARBA" id="ARBA00022741"/>
    </source>
</evidence>
<dbReference type="EMBL" id="CP070273">
    <property type="protein sequence ID" value="QRV25805.1"/>
    <property type="molecule type" value="Genomic_DNA"/>
</dbReference>
<dbReference type="Gene3D" id="1.10.8.60">
    <property type="match status" value="1"/>
</dbReference>
<reference evidence="7 8" key="1">
    <citation type="submission" date="2021-02" db="EMBL/GenBank/DDBJ databases">
        <title>The genome of Marinomonas foliarum JZW.</title>
        <authorList>
            <person name="Sun M."/>
        </authorList>
    </citation>
    <scope>NUCLEOTIDE SEQUENCE [LARGE SCALE GENOMIC DNA]</scope>
    <source>
        <strain evidence="7 8">JZW</strain>
    </source>
</reference>
<dbReference type="InterPro" id="IPR013656">
    <property type="entry name" value="PAS_4"/>
</dbReference>
<dbReference type="PROSITE" id="PS00688">
    <property type="entry name" value="SIGMA54_INTERACT_3"/>
    <property type="match status" value="1"/>
</dbReference>
<organism evidence="7 8">
    <name type="scientific">Marinomonas foliarum</name>
    <dbReference type="NCBI Taxonomy" id="491950"/>
    <lineage>
        <taxon>Bacteria</taxon>
        <taxon>Pseudomonadati</taxon>
        <taxon>Pseudomonadota</taxon>
        <taxon>Gammaproteobacteria</taxon>
        <taxon>Oceanospirillales</taxon>
        <taxon>Oceanospirillaceae</taxon>
        <taxon>Marinomonas</taxon>
    </lineage>
</organism>
<dbReference type="PROSITE" id="PS50045">
    <property type="entry name" value="SIGMA54_INTERACT_4"/>
    <property type="match status" value="1"/>
</dbReference>
<dbReference type="SMART" id="SM00382">
    <property type="entry name" value="AAA"/>
    <property type="match status" value="1"/>
</dbReference>
<dbReference type="PANTHER" id="PTHR32071">
    <property type="entry name" value="TRANSCRIPTIONAL REGULATORY PROTEIN"/>
    <property type="match status" value="1"/>
</dbReference>
<evidence type="ECO:0000256" key="2">
    <source>
        <dbReference type="ARBA" id="ARBA00022840"/>
    </source>
</evidence>
<evidence type="ECO:0000259" key="6">
    <source>
        <dbReference type="PROSITE" id="PS50045"/>
    </source>
</evidence>
<keyword evidence="2" id="KW-0067">ATP-binding</keyword>
<protein>
    <submittedName>
        <fullName evidence="7">Sigma 54-interacting transcriptional regulator</fullName>
    </submittedName>
</protein>
<accession>A0ABX7ITW5</accession>
<keyword evidence="5" id="KW-0804">Transcription</keyword>
<dbReference type="Gene3D" id="3.40.50.300">
    <property type="entry name" value="P-loop containing nucleotide triphosphate hydrolases"/>
    <property type="match status" value="1"/>
</dbReference>
<feature type="domain" description="Sigma-54 factor interaction" evidence="6">
    <location>
        <begin position="121"/>
        <end position="347"/>
    </location>
</feature>
<dbReference type="Pfam" id="PF08448">
    <property type="entry name" value="PAS_4"/>
    <property type="match status" value="1"/>
</dbReference>
<dbReference type="SUPFAM" id="SSF46689">
    <property type="entry name" value="Homeodomain-like"/>
    <property type="match status" value="1"/>
</dbReference>
<dbReference type="Proteomes" id="UP000644167">
    <property type="component" value="Chromosome"/>
</dbReference>
<evidence type="ECO:0000256" key="3">
    <source>
        <dbReference type="ARBA" id="ARBA00023015"/>
    </source>
</evidence>
<dbReference type="InterPro" id="IPR002078">
    <property type="entry name" value="Sigma_54_int"/>
</dbReference>
<keyword evidence="4" id="KW-0238">DNA-binding</keyword>
<dbReference type="InterPro" id="IPR025662">
    <property type="entry name" value="Sigma_54_int_dom_ATP-bd_1"/>
</dbReference>
<dbReference type="Gene3D" id="1.10.10.60">
    <property type="entry name" value="Homeodomain-like"/>
    <property type="match status" value="1"/>
</dbReference>
<evidence type="ECO:0000256" key="4">
    <source>
        <dbReference type="ARBA" id="ARBA00023125"/>
    </source>
</evidence>
<dbReference type="InterPro" id="IPR009057">
    <property type="entry name" value="Homeodomain-like_sf"/>
</dbReference>
<dbReference type="SUPFAM" id="SSF52540">
    <property type="entry name" value="P-loop containing nucleoside triphosphate hydrolases"/>
    <property type="match status" value="1"/>
</dbReference>
<dbReference type="InterPro" id="IPR058031">
    <property type="entry name" value="AAA_lid_NorR"/>
</dbReference>
<dbReference type="PROSITE" id="PS00675">
    <property type="entry name" value="SIGMA54_INTERACT_1"/>
    <property type="match status" value="1"/>
</dbReference>
<dbReference type="Pfam" id="PF00158">
    <property type="entry name" value="Sigma54_activat"/>
    <property type="match status" value="1"/>
</dbReference>
<dbReference type="InterPro" id="IPR025943">
    <property type="entry name" value="Sigma_54_int_dom_ATP-bd_2"/>
</dbReference>
<evidence type="ECO:0000313" key="8">
    <source>
        <dbReference type="Proteomes" id="UP000644167"/>
    </source>
</evidence>
<dbReference type="PROSITE" id="PS00676">
    <property type="entry name" value="SIGMA54_INTERACT_2"/>
    <property type="match status" value="1"/>
</dbReference>
<keyword evidence="1" id="KW-0547">Nucleotide-binding</keyword>
<dbReference type="InterPro" id="IPR027417">
    <property type="entry name" value="P-loop_NTPase"/>
</dbReference>
<sequence length="432" mass="48125">MLDGYDCPAILVSLDYQILATNQNYRKEFGDVSIQASPRCYEVSHGYSVPCDDAGEDCPLSAVLASGHKERVLHIHQTPRGKEHVDVEMLPIFDDDGKPQFFIELLKPVAVTSVGHENGTLVGRSKRFNAMLEKITRVSKSDASVLLLGESGTGKELVAQAIHQSSGRESKSLVTLECAGLTDSLFESELFGHVKGSFTGANNNKTGLVELANGGTLFLDEIGDVPLSMQVKLLRLIETGTFRPVGSATVKHTNFRLICATHKNLMKMVGEGSFRQDLFYRINVFPIYVPTLRDRMEDIPLLVSNLLNRISKQKEYYLTDSALQRLKGHSFPGNIRELSNILNRAIVLTDTNIIDVVTIDECLSIDYEEYDDAFLDVKKTITKGEEEPHLVDLKTAEKNYLAELMTIFQHDKDKVAKVAGISLRSLYRKLEN</sequence>
<keyword evidence="3" id="KW-0805">Transcription regulation</keyword>
<gene>
    <name evidence="7" type="ORF">JSY38_15610</name>
</gene>
<name>A0ABX7ITW5_9GAMM</name>
<dbReference type="CDD" id="cd00009">
    <property type="entry name" value="AAA"/>
    <property type="match status" value="1"/>
</dbReference>
<evidence type="ECO:0000313" key="7">
    <source>
        <dbReference type="EMBL" id="QRV25805.1"/>
    </source>
</evidence>
<evidence type="ECO:0000256" key="5">
    <source>
        <dbReference type="ARBA" id="ARBA00023163"/>
    </source>
</evidence>
<dbReference type="Pfam" id="PF25601">
    <property type="entry name" value="AAA_lid_14"/>
    <property type="match status" value="1"/>
</dbReference>
<keyword evidence="8" id="KW-1185">Reference proteome</keyword>
<dbReference type="InterPro" id="IPR025944">
    <property type="entry name" value="Sigma_54_int_dom_CS"/>
</dbReference>
<proteinExistence type="predicted"/>